<evidence type="ECO:0000313" key="2">
    <source>
        <dbReference type="EMBL" id="MFC2925552.1"/>
    </source>
</evidence>
<dbReference type="Pfam" id="PF09912">
    <property type="entry name" value="DUF2141"/>
    <property type="match status" value="1"/>
</dbReference>
<dbReference type="Proteomes" id="UP001595379">
    <property type="component" value="Unassembled WGS sequence"/>
</dbReference>
<name>A0ABV6ZVY1_9PROT</name>
<keyword evidence="1" id="KW-0732">Signal</keyword>
<protein>
    <submittedName>
        <fullName evidence="2">DUF2141 domain-containing protein</fullName>
    </submittedName>
</protein>
<dbReference type="EMBL" id="JBHRSV010000005">
    <property type="protein sequence ID" value="MFC2925552.1"/>
    <property type="molecule type" value="Genomic_DNA"/>
</dbReference>
<feature type="signal peptide" evidence="1">
    <location>
        <begin position="1"/>
        <end position="27"/>
    </location>
</feature>
<proteinExistence type="predicted"/>
<keyword evidence="3" id="KW-1185">Reference proteome</keyword>
<feature type="chain" id="PRO_5045887678" evidence="1">
    <location>
        <begin position="28"/>
        <end position="152"/>
    </location>
</feature>
<reference evidence="3" key="1">
    <citation type="journal article" date="2019" name="Int. J. Syst. Evol. Microbiol.">
        <title>The Global Catalogue of Microorganisms (GCM) 10K type strain sequencing project: providing services to taxonomists for standard genome sequencing and annotation.</title>
        <authorList>
            <consortium name="The Broad Institute Genomics Platform"/>
            <consortium name="The Broad Institute Genome Sequencing Center for Infectious Disease"/>
            <person name="Wu L."/>
            <person name="Ma J."/>
        </authorList>
    </citation>
    <scope>NUCLEOTIDE SEQUENCE [LARGE SCALE GENOMIC DNA]</scope>
    <source>
        <strain evidence="3">KCTC 52487</strain>
    </source>
</reference>
<comment type="caution">
    <text evidence="2">The sequence shown here is derived from an EMBL/GenBank/DDBJ whole genome shotgun (WGS) entry which is preliminary data.</text>
</comment>
<evidence type="ECO:0000313" key="3">
    <source>
        <dbReference type="Proteomes" id="UP001595379"/>
    </source>
</evidence>
<dbReference type="RefSeq" id="WP_343165320.1">
    <property type="nucleotide sequence ID" value="NZ_JBHRSV010000005.1"/>
</dbReference>
<dbReference type="InterPro" id="IPR018673">
    <property type="entry name" value="DUF2141"/>
</dbReference>
<accession>A0ABV6ZVY1</accession>
<evidence type="ECO:0000256" key="1">
    <source>
        <dbReference type="SAM" id="SignalP"/>
    </source>
</evidence>
<sequence>MKTLMSSLILATTTALSATAVTSPALAQDASITIVVENVRPEGTIDAALFVSAEGWDETGPVASGRADTASGRVEITFDGLEPGEYAIRLYHDENADGSFNMNFMGIPTEGYGFSNNPFPRFRGARFDEAVFTVAAGETREETVELMGGGYW</sequence>
<gene>
    <name evidence="2" type="ORF">ACFOOR_05490</name>
</gene>
<organism evidence="2 3">
    <name type="scientific">Hyphobacterium vulgare</name>
    <dbReference type="NCBI Taxonomy" id="1736751"/>
    <lineage>
        <taxon>Bacteria</taxon>
        <taxon>Pseudomonadati</taxon>
        <taxon>Pseudomonadota</taxon>
        <taxon>Alphaproteobacteria</taxon>
        <taxon>Maricaulales</taxon>
        <taxon>Maricaulaceae</taxon>
        <taxon>Hyphobacterium</taxon>
    </lineage>
</organism>